<keyword evidence="2 5" id="KW-0812">Transmembrane</keyword>
<feature type="domain" description="EamA" evidence="6">
    <location>
        <begin position="14"/>
        <end position="140"/>
    </location>
</feature>
<feature type="transmembrane region" description="Helical" evidence="5">
    <location>
        <begin position="44"/>
        <end position="63"/>
    </location>
</feature>
<feature type="transmembrane region" description="Helical" evidence="5">
    <location>
        <begin position="281"/>
        <end position="301"/>
    </location>
</feature>
<dbReference type="Proteomes" id="UP001589814">
    <property type="component" value="Unassembled WGS sequence"/>
</dbReference>
<dbReference type="Pfam" id="PF00892">
    <property type="entry name" value="EamA"/>
    <property type="match status" value="1"/>
</dbReference>
<dbReference type="PANTHER" id="PTHR22911:SF6">
    <property type="entry name" value="SOLUTE CARRIER FAMILY 35 MEMBER G1"/>
    <property type="match status" value="1"/>
</dbReference>
<evidence type="ECO:0000256" key="2">
    <source>
        <dbReference type="ARBA" id="ARBA00022692"/>
    </source>
</evidence>
<sequence>MNESWFSRGGEGEAVLMIVICNLALATSDALIKLSVEQIGVWQLYVMRAAFALPLLAFLMARWRCSARPQRRRWVALRSVLMALMWLLVYTALPLLPLSLVAAGLYTAPLMVAVLDRREALDRGTLIALIVGFGGVLAVLQPGTEHFSMAMLLPLGGAVCYALAALITRYRCQYESALMLSLGLNLSFPLLALPMLALLAVVDLPADRVAHHAFVLSGWQEATSSLWGVSAVLAFLIVTASVTMARAYQLGSAVRIATCDYSYLIFATLWGLVLFAEWPGVLSLVGMVMIAVAGSATFRAGRRRC</sequence>
<evidence type="ECO:0000256" key="4">
    <source>
        <dbReference type="ARBA" id="ARBA00023136"/>
    </source>
</evidence>
<evidence type="ECO:0000259" key="6">
    <source>
        <dbReference type="Pfam" id="PF00892"/>
    </source>
</evidence>
<comment type="subcellular location">
    <subcellularLocation>
        <location evidence="1">Membrane</location>
        <topology evidence="1">Multi-pass membrane protein</topology>
    </subcellularLocation>
</comment>
<feature type="transmembrane region" description="Helical" evidence="5">
    <location>
        <begin position="147"/>
        <end position="167"/>
    </location>
</feature>
<feature type="transmembrane region" description="Helical" evidence="5">
    <location>
        <begin position="254"/>
        <end position="275"/>
    </location>
</feature>
<gene>
    <name evidence="7" type="ORF">ACFFHW_05435</name>
</gene>
<dbReference type="InterPro" id="IPR037185">
    <property type="entry name" value="EmrE-like"/>
</dbReference>
<evidence type="ECO:0000256" key="1">
    <source>
        <dbReference type="ARBA" id="ARBA00004141"/>
    </source>
</evidence>
<organism evidence="7 8">
    <name type="scientific">Kushneria aurantia</name>
    <dbReference type="NCBI Taxonomy" id="504092"/>
    <lineage>
        <taxon>Bacteria</taxon>
        <taxon>Pseudomonadati</taxon>
        <taxon>Pseudomonadota</taxon>
        <taxon>Gammaproteobacteria</taxon>
        <taxon>Oceanospirillales</taxon>
        <taxon>Halomonadaceae</taxon>
        <taxon>Kushneria</taxon>
    </lineage>
</organism>
<name>A0ABV6G1Y9_9GAMM</name>
<feature type="transmembrane region" description="Helical" evidence="5">
    <location>
        <begin position="124"/>
        <end position="141"/>
    </location>
</feature>
<dbReference type="RefSeq" id="WP_156826842.1">
    <property type="nucleotide sequence ID" value="NZ_JBHLVX010000019.1"/>
</dbReference>
<feature type="transmembrane region" description="Helical" evidence="5">
    <location>
        <begin position="222"/>
        <end position="242"/>
    </location>
</feature>
<protein>
    <submittedName>
        <fullName evidence="7">DMT family transporter</fullName>
    </submittedName>
</protein>
<proteinExistence type="predicted"/>
<keyword evidence="3 5" id="KW-1133">Transmembrane helix</keyword>
<evidence type="ECO:0000256" key="5">
    <source>
        <dbReference type="SAM" id="Phobius"/>
    </source>
</evidence>
<comment type="caution">
    <text evidence="7">The sequence shown here is derived from an EMBL/GenBank/DDBJ whole genome shotgun (WGS) entry which is preliminary data.</text>
</comment>
<feature type="transmembrane region" description="Helical" evidence="5">
    <location>
        <begin position="179"/>
        <end position="202"/>
    </location>
</feature>
<dbReference type="InterPro" id="IPR000620">
    <property type="entry name" value="EamA_dom"/>
</dbReference>
<evidence type="ECO:0000256" key="3">
    <source>
        <dbReference type="ARBA" id="ARBA00022989"/>
    </source>
</evidence>
<reference evidence="7 8" key="1">
    <citation type="submission" date="2024-09" db="EMBL/GenBank/DDBJ databases">
        <authorList>
            <person name="Sun Q."/>
            <person name="Mori K."/>
        </authorList>
    </citation>
    <scope>NUCLEOTIDE SEQUENCE [LARGE SCALE GENOMIC DNA]</scope>
    <source>
        <strain evidence="7 8">CCM 7415</strain>
    </source>
</reference>
<dbReference type="SUPFAM" id="SSF103481">
    <property type="entry name" value="Multidrug resistance efflux transporter EmrE"/>
    <property type="match status" value="2"/>
</dbReference>
<dbReference type="EMBL" id="JBHLVX010000019">
    <property type="protein sequence ID" value="MFC0267441.1"/>
    <property type="molecule type" value="Genomic_DNA"/>
</dbReference>
<evidence type="ECO:0000313" key="8">
    <source>
        <dbReference type="Proteomes" id="UP001589814"/>
    </source>
</evidence>
<evidence type="ECO:0000313" key="7">
    <source>
        <dbReference type="EMBL" id="MFC0267441.1"/>
    </source>
</evidence>
<feature type="transmembrane region" description="Helical" evidence="5">
    <location>
        <begin position="75"/>
        <end position="92"/>
    </location>
</feature>
<feature type="transmembrane region" description="Helical" evidence="5">
    <location>
        <begin position="98"/>
        <end position="115"/>
    </location>
</feature>
<dbReference type="PANTHER" id="PTHR22911">
    <property type="entry name" value="ACYL-MALONYL CONDENSING ENZYME-RELATED"/>
    <property type="match status" value="1"/>
</dbReference>
<accession>A0ABV6G1Y9</accession>
<keyword evidence="8" id="KW-1185">Reference proteome</keyword>
<keyword evidence="4 5" id="KW-0472">Membrane</keyword>